<organism evidence="1 2">
    <name type="scientific">Umezawaea endophytica</name>
    <dbReference type="NCBI Taxonomy" id="1654476"/>
    <lineage>
        <taxon>Bacteria</taxon>
        <taxon>Bacillati</taxon>
        <taxon>Actinomycetota</taxon>
        <taxon>Actinomycetes</taxon>
        <taxon>Pseudonocardiales</taxon>
        <taxon>Pseudonocardiaceae</taxon>
        <taxon>Umezawaea</taxon>
    </lineage>
</organism>
<dbReference type="Proteomes" id="UP001141259">
    <property type="component" value="Unassembled WGS sequence"/>
</dbReference>
<keyword evidence="2" id="KW-1185">Reference proteome</keyword>
<proteinExistence type="predicted"/>
<gene>
    <name evidence="1" type="ORF">NZH93_34765</name>
</gene>
<name>A0A9X2VSG6_9PSEU</name>
<evidence type="ECO:0000313" key="1">
    <source>
        <dbReference type="EMBL" id="MCS7482043.1"/>
    </source>
</evidence>
<dbReference type="AlphaFoldDB" id="A0A9X2VSG6"/>
<dbReference type="Gene3D" id="3.30.460.10">
    <property type="entry name" value="Beta Polymerase, domain 2"/>
    <property type="match status" value="1"/>
</dbReference>
<dbReference type="InterPro" id="IPR007344">
    <property type="entry name" value="GrpB/CoaE"/>
</dbReference>
<dbReference type="Pfam" id="PF04229">
    <property type="entry name" value="GrpB"/>
    <property type="match status" value="1"/>
</dbReference>
<dbReference type="EMBL" id="JANYMP010000021">
    <property type="protein sequence ID" value="MCS7482043.1"/>
    <property type="molecule type" value="Genomic_DNA"/>
</dbReference>
<dbReference type="SUPFAM" id="SSF81301">
    <property type="entry name" value="Nucleotidyltransferase"/>
    <property type="match status" value="1"/>
</dbReference>
<dbReference type="RefSeq" id="WP_259627527.1">
    <property type="nucleotide sequence ID" value="NZ_JANYMP010000021.1"/>
</dbReference>
<dbReference type="PANTHER" id="PTHR34822:SF1">
    <property type="entry name" value="GRPB FAMILY PROTEIN"/>
    <property type="match status" value="1"/>
</dbReference>
<sequence length="170" mass="18733">MPIDFSDPDPSWPAEAARSTAELRPLFPVVEHVGSTAVPGLAAKPVIDLMASTPDLATVDENALTALGYVREETGMRNRLFYGRDTDGVRTHHLHVVPAEGWDTRNERLLRDHLLAHPEAAAEYGELKRVLAATESDGLAYTKGKTALIQRLIDREREARGLPASDVWED</sequence>
<accession>A0A9X2VSG6</accession>
<reference evidence="1" key="1">
    <citation type="submission" date="2022-08" db="EMBL/GenBank/DDBJ databases">
        <authorList>
            <person name="Tistechok S."/>
            <person name="Samborskyy M."/>
            <person name="Roman I."/>
        </authorList>
    </citation>
    <scope>NUCLEOTIDE SEQUENCE</scope>
    <source>
        <strain evidence="1">DSM 103496</strain>
    </source>
</reference>
<dbReference type="PANTHER" id="PTHR34822">
    <property type="entry name" value="GRPB DOMAIN PROTEIN (AFU_ORTHOLOGUE AFUA_1G01530)"/>
    <property type="match status" value="1"/>
</dbReference>
<protein>
    <submittedName>
        <fullName evidence="1">GrpB family protein</fullName>
    </submittedName>
</protein>
<comment type="caution">
    <text evidence="1">The sequence shown here is derived from an EMBL/GenBank/DDBJ whole genome shotgun (WGS) entry which is preliminary data.</text>
</comment>
<dbReference type="InterPro" id="IPR043519">
    <property type="entry name" value="NT_sf"/>
</dbReference>
<evidence type="ECO:0000313" key="2">
    <source>
        <dbReference type="Proteomes" id="UP001141259"/>
    </source>
</evidence>